<dbReference type="Proteomes" id="UP001210211">
    <property type="component" value="Unassembled WGS sequence"/>
</dbReference>
<dbReference type="EMBL" id="JAMRDG010000002">
    <property type="protein sequence ID" value="KAJ3690747.1"/>
    <property type="molecule type" value="Genomic_DNA"/>
</dbReference>
<dbReference type="InterPro" id="IPR017949">
    <property type="entry name" value="Thaumatin_CS"/>
</dbReference>
<dbReference type="FunFam" id="2.60.110.10:FF:000001">
    <property type="entry name" value="THAUMATIN-LIKE PROTEIN 1"/>
    <property type="match status" value="1"/>
</dbReference>
<evidence type="ECO:0008006" key="6">
    <source>
        <dbReference type="Google" id="ProtNLM"/>
    </source>
</evidence>
<dbReference type="Pfam" id="PF00314">
    <property type="entry name" value="Thaumatin"/>
    <property type="match status" value="1"/>
</dbReference>
<evidence type="ECO:0000256" key="2">
    <source>
        <dbReference type="SAM" id="Phobius"/>
    </source>
</evidence>
<dbReference type="SUPFAM" id="SSF49870">
    <property type="entry name" value="Osmotin, thaumatin-like protein"/>
    <property type="match status" value="1"/>
</dbReference>
<evidence type="ECO:0000256" key="1">
    <source>
        <dbReference type="PIRSR" id="PIRSR002703-1"/>
    </source>
</evidence>
<accession>A0AAD5ZC83</accession>
<feature type="disulfide bond" evidence="1">
    <location>
        <begin position="183"/>
        <end position="192"/>
    </location>
</feature>
<evidence type="ECO:0000313" key="5">
    <source>
        <dbReference type="Proteomes" id="UP001210211"/>
    </source>
</evidence>
<dbReference type="Gene3D" id="2.60.110.10">
    <property type="entry name" value="Thaumatin"/>
    <property type="match status" value="1"/>
</dbReference>
<dbReference type="PROSITE" id="PS51367">
    <property type="entry name" value="THAUMATIN_2"/>
    <property type="match status" value="1"/>
</dbReference>
<feature type="disulfide bond" evidence="1">
    <location>
        <begin position="157"/>
        <end position="216"/>
    </location>
</feature>
<comment type="caution">
    <text evidence="4">The sequence shown here is derived from an EMBL/GenBank/DDBJ whole genome shotgun (WGS) entry which is preliminary data.</text>
</comment>
<feature type="disulfide bond" evidence="1">
    <location>
        <begin position="152"/>
        <end position="233"/>
    </location>
</feature>
<evidence type="ECO:0000256" key="3">
    <source>
        <dbReference type="SAM" id="SignalP"/>
    </source>
</evidence>
<dbReference type="CDD" id="cd09218">
    <property type="entry name" value="TLP-PA"/>
    <property type="match status" value="1"/>
</dbReference>
<keyword evidence="5" id="KW-1185">Reference proteome</keyword>
<sequence>MGFYSSIRHFTILLLLLLRGLVNCTTFTFTNKCGETVWPGLLSNSGSSPLETTGFTLEAGESRSLVAPSGWAGRFWGRTGCSFDSSTGQGSCSTGDCGSGEIECKGAGAAPPATLIEFKLDGSDNKDFYDVSLVDGYNLPVMVEASGGSNGCAATGCVVDLNSRCPTELRIGEGKSAACRSACEAFSKPEYCCSGEFGTPDKCQPSVYSQVFKSACPRSYSYAYDDASSTFTCVGPADYVITFCPVSSPTSQKTTKNPSPRPTDEMLEDDAWLASLAAADANQLLRRDCFSILLQGILALMSVIFLLLH</sequence>
<feature type="transmembrane region" description="Helical" evidence="2">
    <location>
        <begin position="290"/>
        <end position="308"/>
    </location>
</feature>
<feature type="disulfide bond" evidence="1">
    <location>
        <begin position="193"/>
        <end position="203"/>
    </location>
</feature>
<dbReference type="PROSITE" id="PS00316">
    <property type="entry name" value="THAUMATIN_1"/>
    <property type="match status" value="1"/>
</dbReference>
<name>A0AAD5ZC83_9POAL</name>
<reference evidence="4 5" key="1">
    <citation type="journal article" date="2022" name="Cell">
        <title>Repeat-based holocentromeres influence genome architecture and karyotype evolution.</title>
        <authorList>
            <person name="Hofstatter P.G."/>
            <person name="Thangavel G."/>
            <person name="Lux T."/>
            <person name="Neumann P."/>
            <person name="Vondrak T."/>
            <person name="Novak P."/>
            <person name="Zhang M."/>
            <person name="Costa L."/>
            <person name="Castellani M."/>
            <person name="Scott A."/>
            <person name="Toegelov H."/>
            <person name="Fuchs J."/>
            <person name="Mata-Sucre Y."/>
            <person name="Dias Y."/>
            <person name="Vanzela A.L.L."/>
            <person name="Huettel B."/>
            <person name="Almeida C.C.S."/>
            <person name="Simkova H."/>
            <person name="Souza G."/>
            <person name="Pedrosa-Harand A."/>
            <person name="Macas J."/>
            <person name="Mayer K.F.X."/>
            <person name="Houben A."/>
            <person name="Marques A."/>
        </authorList>
    </citation>
    <scope>NUCLEOTIDE SEQUENCE [LARGE SCALE GENOMIC DNA]</scope>
    <source>
        <strain evidence="4">RhyTen1mFocal</strain>
    </source>
</reference>
<feature type="disulfide bond" evidence="1">
    <location>
        <begin position="81"/>
        <end position="92"/>
    </location>
</feature>
<dbReference type="PIRSF" id="PIRSF002703">
    <property type="entry name" value="Thaumatin"/>
    <property type="match status" value="1"/>
</dbReference>
<dbReference type="SMART" id="SM00205">
    <property type="entry name" value="THN"/>
    <property type="match status" value="1"/>
</dbReference>
<keyword evidence="2" id="KW-0472">Membrane</keyword>
<feature type="chain" id="PRO_5042240759" description="Thaumatin-like protein" evidence="3">
    <location>
        <begin position="25"/>
        <end position="309"/>
    </location>
</feature>
<feature type="disulfide bond" evidence="1">
    <location>
        <begin position="165"/>
        <end position="179"/>
    </location>
</feature>
<dbReference type="AlphaFoldDB" id="A0AAD5ZC83"/>
<feature type="signal peptide" evidence="3">
    <location>
        <begin position="1"/>
        <end position="24"/>
    </location>
</feature>
<dbReference type="InterPro" id="IPR001938">
    <property type="entry name" value="Thaumatin"/>
</dbReference>
<keyword evidence="2" id="KW-0812">Transmembrane</keyword>
<organism evidence="4 5">
    <name type="scientific">Rhynchospora tenuis</name>
    <dbReference type="NCBI Taxonomy" id="198213"/>
    <lineage>
        <taxon>Eukaryota</taxon>
        <taxon>Viridiplantae</taxon>
        <taxon>Streptophyta</taxon>
        <taxon>Embryophyta</taxon>
        <taxon>Tracheophyta</taxon>
        <taxon>Spermatophyta</taxon>
        <taxon>Magnoliopsida</taxon>
        <taxon>Liliopsida</taxon>
        <taxon>Poales</taxon>
        <taxon>Cyperaceae</taxon>
        <taxon>Cyperoideae</taxon>
        <taxon>Rhynchosporeae</taxon>
        <taxon>Rhynchospora</taxon>
    </lineage>
</organism>
<keyword evidence="2" id="KW-1133">Transmembrane helix</keyword>
<dbReference type="PANTHER" id="PTHR31048">
    <property type="entry name" value="OS03G0233200 PROTEIN"/>
    <property type="match status" value="1"/>
</dbReference>
<feature type="disulfide bond" evidence="1">
    <location>
        <begin position="97"/>
        <end position="104"/>
    </location>
</feature>
<dbReference type="InterPro" id="IPR037176">
    <property type="entry name" value="Osmotin/thaumatin-like_sf"/>
</dbReference>
<feature type="disulfide bond" evidence="1">
    <location>
        <begin position="33"/>
        <end position="244"/>
    </location>
</feature>
<keyword evidence="3" id="KW-0732">Signal</keyword>
<dbReference type="PRINTS" id="PR00347">
    <property type="entry name" value="THAUMATIN"/>
</dbReference>
<evidence type="ECO:0000313" key="4">
    <source>
        <dbReference type="EMBL" id="KAJ3690747.1"/>
    </source>
</evidence>
<proteinExistence type="predicted"/>
<keyword evidence="1" id="KW-1015">Disulfide bond</keyword>
<gene>
    <name evidence="4" type="ORF">LUZ61_019911</name>
</gene>
<protein>
    <recommendedName>
        <fullName evidence="6">Thaumatin-like protein</fullName>
    </recommendedName>
</protein>